<keyword evidence="4" id="KW-0479">Metal-binding</keyword>
<dbReference type="AlphaFoldDB" id="A0A4R3Z8I6"/>
<evidence type="ECO:0000313" key="8">
    <source>
        <dbReference type="EMBL" id="TCW02899.1"/>
    </source>
</evidence>
<dbReference type="InterPro" id="IPR007197">
    <property type="entry name" value="rSAM"/>
</dbReference>
<keyword evidence="9" id="KW-1185">Reference proteome</keyword>
<organism evidence="8 9">
    <name type="scientific">Longibaculum muris</name>
    <dbReference type="NCBI Taxonomy" id="1796628"/>
    <lineage>
        <taxon>Bacteria</taxon>
        <taxon>Bacillati</taxon>
        <taxon>Bacillota</taxon>
        <taxon>Erysipelotrichia</taxon>
        <taxon>Erysipelotrichales</taxon>
        <taxon>Coprobacillaceae</taxon>
        <taxon>Longibaculum</taxon>
    </lineage>
</organism>
<dbReference type="InterPro" id="IPR013785">
    <property type="entry name" value="Aldolase_TIM"/>
</dbReference>
<dbReference type="EMBL" id="SMCQ01000001">
    <property type="protein sequence ID" value="TCW02899.1"/>
    <property type="molecule type" value="Genomic_DNA"/>
</dbReference>
<keyword evidence="2" id="KW-0004">4Fe-4S</keyword>
<dbReference type="GO" id="GO:0046872">
    <property type="term" value="F:metal ion binding"/>
    <property type="evidence" value="ECO:0007669"/>
    <property type="project" value="UniProtKB-KW"/>
</dbReference>
<feature type="domain" description="Radical SAM core" evidence="7">
    <location>
        <begin position="13"/>
        <end position="105"/>
    </location>
</feature>
<dbReference type="GO" id="GO:0003824">
    <property type="term" value="F:catalytic activity"/>
    <property type="evidence" value="ECO:0007669"/>
    <property type="project" value="InterPro"/>
</dbReference>
<dbReference type="PANTHER" id="PTHR43787">
    <property type="entry name" value="FEMO COFACTOR BIOSYNTHESIS PROTEIN NIFB-RELATED"/>
    <property type="match status" value="1"/>
</dbReference>
<evidence type="ECO:0000313" key="9">
    <source>
        <dbReference type="Proteomes" id="UP000295515"/>
    </source>
</evidence>
<dbReference type="SUPFAM" id="SSF102114">
    <property type="entry name" value="Radical SAM enzymes"/>
    <property type="match status" value="1"/>
</dbReference>
<evidence type="ECO:0000256" key="6">
    <source>
        <dbReference type="ARBA" id="ARBA00023014"/>
    </source>
</evidence>
<dbReference type="GO" id="GO:0051539">
    <property type="term" value="F:4 iron, 4 sulfur cluster binding"/>
    <property type="evidence" value="ECO:0007669"/>
    <property type="project" value="UniProtKB-KW"/>
</dbReference>
<comment type="cofactor">
    <cofactor evidence="1">
        <name>[4Fe-4S] cluster</name>
        <dbReference type="ChEBI" id="CHEBI:49883"/>
    </cofactor>
</comment>
<accession>A0A4R3Z8I6</accession>
<sequence>MEKIKKVLLFRIPMSICNFRCEYCYLAQRDEHYQGVQPKFKYSPEDVAKACSKQRIGGLAYINFCADGETLLTKNIDEYIRLLAKEGHYIEIVTNMTVTPVIDKILNWPKELLKHIEFKASFHYLELKKRNLLEIYAKNVQNAWKAGASVNIEITPSDDLIPYIEEVKEFSLKYFGALPHLSIARNDTTNKIEYLTNLSQEEYNQTWEQFDSEFWRFKKTIFGKYQNKYCYAGKWSAYVDLTTGIATPCYCGLTLGDVFANPDKPFPESPIGKCGVAHCYNGHALMTLGLIPGNTSVRYGDIRDRQRDDGTNWLQPELKDFFNGKLEENNDELSMVNKSLEYAKSFSKRVINKMKQTFTTTNR</sequence>
<evidence type="ECO:0000256" key="3">
    <source>
        <dbReference type="ARBA" id="ARBA00022691"/>
    </source>
</evidence>
<keyword evidence="6" id="KW-0411">Iron-sulfur</keyword>
<dbReference type="PANTHER" id="PTHR43787:SF3">
    <property type="entry name" value="ARYLSULFATASE REGULATORY PROTEIN"/>
    <property type="match status" value="1"/>
</dbReference>
<keyword evidence="3" id="KW-0949">S-adenosyl-L-methionine</keyword>
<proteinExistence type="predicted"/>
<dbReference type="Pfam" id="PF04055">
    <property type="entry name" value="Radical_SAM"/>
    <property type="match status" value="1"/>
</dbReference>
<dbReference type="RefSeq" id="WP_066445616.1">
    <property type="nucleotide sequence ID" value="NZ_DBGCPY010000067.1"/>
</dbReference>
<protein>
    <recommendedName>
        <fullName evidence="7">Radical SAM core domain-containing protein</fullName>
    </recommendedName>
</protein>
<dbReference type="Gene3D" id="3.20.20.70">
    <property type="entry name" value="Aldolase class I"/>
    <property type="match status" value="1"/>
</dbReference>
<evidence type="ECO:0000256" key="1">
    <source>
        <dbReference type="ARBA" id="ARBA00001966"/>
    </source>
</evidence>
<evidence type="ECO:0000259" key="7">
    <source>
        <dbReference type="Pfam" id="PF04055"/>
    </source>
</evidence>
<dbReference type="SFLD" id="SFLDS00029">
    <property type="entry name" value="Radical_SAM"/>
    <property type="match status" value="1"/>
</dbReference>
<name>A0A4R3Z8I6_9FIRM</name>
<reference evidence="8 9" key="1">
    <citation type="submission" date="2019-03" db="EMBL/GenBank/DDBJ databases">
        <title>Genomic Encyclopedia of Type Strains, Phase IV (KMG-IV): sequencing the most valuable type-strain genomes for metagenomic binning, comparative biology and taxonomic classification.</title>
        <authorList>
            <person name="Goeker M."/>
        </authorList>
    </citation>
    <scope>NUCLEOTIDE SEQUENCE [LARGE SCALE GENOMIC DNA]</scope>
    <source>
        <strain evidence="8 9">DSM 29487</strain>
    </source>
</reference>
<dbReference type="InterPro" id="IPR058240">
    <property type="entry name" value="rSAM_sf"/>
</dbReference>
<dbReference type="GeneID" id="98914028"/>
<comment type="caution">
    <text evidence="8">The sequence shown here is derived from an EMBL/GenBank/DDBJ whole genome shotgun (WGS) entry which is preliminary data.</text>
</comment>
<gene>
    <name evidence="8" type="ORF">EDD60_101203</name>
</gene>
<evidence type="ECO:0000256" key="5">
    <source>
        <dbReference type="ARBA" id="ARBA00023004"/>
    </source>
</evidence>
<keyword evidence="5" id="KW-0408">Iron</keyword>
<dbReference type="Proteomes" id="UP000295515">
    <property type="component" value="Unassembled WGS sequence"/>
</dbReference>
<evidence type="ECO:0000256" key="4">
    <source>
        <dbReference type="ARBA" id="ARBA00022723"/>
    </source>
</evidence>
<evidence type="ECO:0000256" key="2">
    <source>
        <dbReference type="ARBA" id="ARBA00022485"/>
    </source>
</evidence>